<dbReference type="Proteomes" id="UP000007963">
    <property type="component" value="Unassembled WGS sequence"/>
</dbReference>
<evidence type="ECO:0000313" key="3">
    <source>
        <dbReference type="Proteomes" id="UP000007963"/>
    </source>
</evidence>
<proteinExistence type="predicted"/>
<sequence length="397" mass="43912">MATKRKPEELAVPDITEDPAERKRVLNVLAQRRYRRRKRERLESLQAQVAHGRPDETRSPTSTSQEKRSSSSATPGSLGVDGQTDGADVLLGMPAETGFPSSTSAVSSNTGLIPDIWSPSQTFSLLSPNLSPRVYSDPSASTIDALTCLSPPNLLLDPFSQATDGSEEQNIDSTGLEGNAYSLSDQLQMYQTSTFTFPDDSVIEIPSLTLLNAAMAIATRLKIVDVLWDVTAISPFYQGKRPITVEMSFTPASLMSPSPETSSSDDRQDLDQVDVDTLPENFRPTPSQRLIPHHPIIDLLPWPSARDKLIQVFSLPVGMRPKAAQDPMGVFRFAYDMEDTGGEGIRIQGTDPFSQETCEIGQVIFERWWWAFDAEIVERSNRARRKRGEGGLRLLRD</sequence>
<dbReference type="OMA" id="FERWWWA"/>
<reference evidence="3" key="1">
    <citation type="submission" date="2005-09" db="EMBL/GenBank/DDBJ databases">
        <title>Annotation of the Aspergillus terreus NIH2624 genome.</title>
        <authorList>
            <person name="Birren B.W."/>
            <person name="Lander E.S."/>
            <person name="Galagan J.E."/>
            <person name="Nusbaum C."/>
            <person name="Devon K."/>
            <person name="Henn M."/>
            <person name="Ma L.-J."/>
            <person name="Jaffe D.B."/>
            <person name="Butler J."/>
            <person name="Alvarez P."/>
            <person name="Gnerre S."/>
            <person name="Grabherr M."/>
            <person name="Kleber M."/>
            <person name="Mauceli E.W."/>
            <person name="Brockman W."/>
            <person name="Rounsley S."/>
            <person name="Young S.K."/>
            <person name="LaButti K."/>
            <person name="Pushparaj V."/>
            <person name="DeCaprio D."/>
            <person name="Crawford M."/>
            <person name="Koehrsen M."/>
            <person name="Engels R."/>
            <person name="Montgomery P."/>
            <person name="Pearson M."/>
            <person name="Howarth C."/>
            <person name="Larson L."/>
            <person name="Luoma S."/>
            <person name="White J."/>
            <person name="Alvarado L."/>
            <person name="Kodira C.D."/>
            <person name="Zeng Q."/>
            <person name="Oleary S."/>
            <person name="Yandava C."/>
            <person name="Denning D.W."/>
            <person name="Nierman W.C."/>
            <person name="Milne T."/>
            <person name="Madden K."/>
        </authorList>
    </citation>
    <scope>NUCLEOTIDE SEQUENCE [LARGE SCALE GENOMIC DNA]</scope>
    <source>
        <strain evidence="3">NIH 2624 / FGSC A1156</strain>
    </source>
</reference>
<evidence type="ECO:0000313" key="2">
    <source>
        <dbReference type="EMBL" id="EAU35825.1"/>
    </source>
</evidence>
<feature type="compositionally biased region" description="Low complexity" evidence="1">
    <location>
        <begin position="59"/>
        <end position="74"/>
    </location>
</feature>
<evidence type="ECO:0000256" key="1">
    <source>
        <dbReference type="SAM" id="MobiDB-lite"/>
    </source>
</evidence>
<dbReference type="PANTHER" id="PTHR38116:SF9">
    <property type="entry name" value="BZIP DOMAIN-CONTAINING PROTEIN"/>
    <property type="match status" value="1"/>
</dbReference>
<dbReference type="HOGENOM" id="CLU_037870_1_0_1"/>
<dbReference type="AlphaFoldDB" id="Q0CQL1"/>
<evidence type="ECO:0008006" key="4">
    <source>
        <dbReference type="Google" id="ProtNLM"/>
    </source>
</evidence>
<protein>
    <recommendedName>
        <fullName evidence="4">BZIP domain-containing protein</fullName>
    </recommendedName>
</protein>
<accession>Q0CQL1</accession>
<dbReference type="eggNOG" id="ENOG502S26C">
    <property type="taxonomic scope" value="Eukaryota"/>
</dbReference>
<dbReference type="RefSeq" id="XP_001213201.1">
    <property type="nucleotide sequence ID" value="XM_001213201.1"/>
</dbReference>
<dbReference type="OrthoDB" id="4991875at2759"/>
<dbReference type="Pfam" id="PF11905">
    <property type="entry name" value="DUF3425"/>
    <property type="match status" value="1"/>
</dbReference>
<dbReference type="EMBL" id="CH476598">
    <property type="protein sequence ID" value="EAU35825.1"/>
    <property type="molecule type" value="Genomic_DNA"/>
</dbReference>
<gene>
    <name evidence="2" type="ORF">ATEG_04023</name>
</gene>
<dbReference type="PANTHER" id="PTHR38116">
    <property type="entry name" value="CHROMOSOME 7, WHOLE GENOME SHOTGUN SEQUENCE"/>
    <property type="match status" value="1"/>
</dbReference>
<dbReference type="GeneID" id="4318668"/>
<dbReference type="STRING" id="341663.Q0CQL1"/>
<organism evidence="2 3">
    <name type="scientific">Aspergillus terreus (strain NIH 2624 / FGSC A1156)</name>
    <dbReference type="NCBI Taxonomy" id="341663"/>
    <lineage>
        <taxon>Eukaryota</taxon>
        <taxon>Fungi</taxon>
        <taxon>Dikarya</taxon>
        <taxon>Ascomycota</taxon>
        <taxon>Pezizomycotina</taxon>
        <taxon>Eurotiomycetes</taxon>
        <taxon>Eurotiomycetidae</taxon>
        <taxon>Eurotiales</taxon>
        <taxon>Aspergillaceae</taxon>
        <taxon>Aspergillus</taxon>
        <taxon>Aspergillus subgen. Circumdati</taxon>
    </lineage>
</organism>
<dbReference type="VEuPathDB" id="FungiDB:ATEG_04023"/>
<feature type="compositionally biased region" description="Polar residues" evidence="1">
    <location>
        <begin position="99"/>
        <end position="108"/>
    </location>
</feature>
<dbReference type="InterPro" id="IPR021833">
    <property type="entry name" value="DUF3425"/>
</dbReference>
<name>Q0CQL1_ASPTN</name>
<feature type="region of interest" description="Disordered" evidence="1">
    <location>
        <begin position="1"/>
        <end position="108"/>
    </location>
</feature>